<comment type="function">
    <text evidence="11 13">Catalyzes the reduction of ribonucleotides to deoxyribonucleotides. May function to provide a pool of deoxyribonucleotide precursors for DNA repair during oxygen limitation and/or for immediate growth after restoration of oxygen.</text>
</comment>
<keyword evidence="19" id="KW-1185">Reference proteome</keyword>
<dbReference type="GO" id="GO:0050897">
    <property type="term" value="F:cobalt ion binding"/>
    <property type="evidence" value="ECO:0007669"/>
    <property type="project" value="InterPro"/>
</dbReference>
<evidence type="ECO:0000256" key="10">
    <source>
        <dbReference type="ARBA" id="ARBA00023285"/>
    </source>
</evidence>
<evidence type="ECO:0000256" key="4">
    <source>
        <dbReference type="ARBA" id="ARBA00014409"/>
    </source>
</evidence>
<dbReference type="InterPro" id="IPR024434">
    <property type="entry name" value="TSCPD_dom"/>
</dbReference>
<evidence type="ECO:0000313" key="19">
    <source>
        <dbReference type="Proteomes" id="UP000014227"/>
    </source>
</evidence>
<evidence type="ECO:0000313" key="18">
    <source>
        <dbReference type="EMBL" id="CCW36683.1"/>
    </source>
</evidence>
<comment type="cofactor">
    <cofactor evidence="1 13">
        <name>adenosylcob(III)alamin</name>
        <dbReference type="ChEBI" id="CHEBI:18408"/>
    </cofactor>
</comment>
<evidence type="ECO:0000256" key="11">
    <source>
        <dbReference type="ARBA" id="ARBA00025437"/>
    </source>
</evidence>
<feature type="region of interest" description="Disordered" evidence="14">
    <location>
        <begin position="767"/>
        <end position="793"/>
    </location>
</feature>
<evidence type="ECO:0000256" key="9">
    <source>
        <dbReference type="ARBA" id="ARBA00023157"/>
    </source>
</evidence>
<dbReference type="InterPro" id="IPR050862">
    <property type="entry name" value="RdRp_reductase_class-2"/>
</dbReference>
<sequence length="991" mass="109890">MNQDPMPHQTSIDSVLPTEGENIHPEPTELPSVSTTPLGAEGAANYTNDKEQAVVKERAVPVDGNKPAIKRGLNAPGLTIERRFTRPGEDVYATCDWELRDATITNERGEKVFEQKDVEVPAFWSQLATNVVVSKYFRGHLGTPQRERSVRQLIRRVADTIADWGRKMEYFATEEDAQAFQDELTHILLYQKASFNSPVWFNVGLPDQPKPQCSACFINSVEDTMESILTLAKTEGMLFKYGSGTGTNFSTIRSSREPLHGGGTASGPVSFMRGFDQFAGAIKSGGKTRRAAKMVILDIDHPDIVEFIQCKEKEEKKAWALIEAGYSGMFNVPGGAYDSVNFQNANHSVRVTDEFMRAVEEDKEWHTRFVLDKTKIADTYRARDLMHMIAQSAWVCGDPGIQYDTTINRWHTCKNTDRIYASNPCSEYMFLNDSACNLASLNLMKFRTPSGDFDIDAFRHACRILITAQEIIVDNASYPTQRIAENSHDYRPLGLGYANLGALLMARGLPYDSDEGRAYAAAITAIMTGEAYRQSAIIARDHGWPFPGFERNREPFLEVMQMHRDAVENIDARYVPPTMLEAARQCWDEGIRLGSQYGYRNAQATVLAPTGTIGFMMDCDTTGIEPDIAIVKYKNLVGGGVMKIVNTTVPEALRKLGYSQEQIEDILAYIDRQDTIEGAPHLKPEHLPVFDCAFKPANGSRSIHYMGHIRMMAAVQPFISGAISKTVNMPNEATPEDIMGVYMEGWKLGLKAIAIYRDGSKRTQPLTTKKVEEQPAESPVTAQPTAPATSQEKVIVRPLRRKLPDERQAITHKFSIAGHEGYLTVGLYPDGQPGEIFLTMSKEGSTISGLMDSFATAVSLALQYGVPLQTLVDKFAHTRYEPAGYTNNPDIPIAKSISDYIFRYLGMKFLNRVPQPEKPALSGNGVEETSSLERTLSTPSPALSSEALLAHEKETFQNQSDAPICIDCGSLMVRNGACFKCLNCGSVYGCS</sequence>
<dbReference type="Pfam" id="PF02867">
    <property type="entry name" value="Ribonuc_red_lgC"/>
    <property type="match status" value="1"/>
</dbReference>
<dbReference type="PANTHER" id="PTHR43371:SF1">
    <property type="entry name" value="RIBONUCLEOSIDE-DIPHOSPHATE REDUCTASE"/>
    <property type="match status" value="1"/>
</dbReference>
<reference evidence="19" key="1">
    <citation type="submission" date="2013-03" db="EMBL/GenBank/DDBJ databases">
        <title>Genome sequence of Chthonomonas calidirosea, the first sequenced genome from the Armatimonadetes phylum (formally candidate division OP10).</title>
        <authorList>
            <person name="Lee K.C.Y."/>
            <person name="Morgan X.C."/>
            <person name="Dunfield P.F."/>
            <person name="Tamas I."/>
            <person name="Houghton K.M."/>
            <person name="Vyssotski M."/>
            <person name="Ryan J.L.J."/>
            <person name="Lagutin K."/>
            <person name="McDonald I.R."/>
            <person name="Stott M.B."/>
        </authorList>
    </citation>
    <scope>NUCLEOTIDE SEQUENCE [LARGE SCALE GENOMIC DNA]</scope>
    <source>
        <strain evidence="19">DSM 23976 / ICMP 18418 / T49</strain>
    </source>
</reference>
<dbReference type="AlphaFoldDB" id="S0F085"/>
<evidence type="ECO:0000256" key="6">
    <source>
        <dbReference type="ARBA" id="ARBA00022634"/>
    </source>
</evidence>
<evidence type="ECO:0000256" key="14">
    <source>
        <dbReference type="SAM" id="MobiDB-lite"/>
    </source>
</evidence>
<evidence type="ECO:0000256" key="7">
    <source>
        <dbReference type="ARBA" id="ARBA00022741"/>
    </source>
</evidence>
<feature type="domain" description="Ribonucleotide reductase class II vitamin B12-dependent N-terminal" evidence="16">
    <location>
        <begin position="101"/>
        <end position="191"/>
    </location>
</feature>
<evidence type="ECO:0000256" key="3">
    <source>
        <dbReference type="ARBA" id="ARBA00012274"/>
    </source>
</evidence>
<evidence type="ECO:0000256" key="1">
    <source>
        <dbReference type="ARBA" id="ARBA00001922"/>
    </source>
</evidence>
<feature type="region of interest" description="Disordered" evidence="14">
    <location>
        <begin position="918"/>
        <end position="940"/>
    </location>
</feature>
<keyword evidence="7 13" id="KW-0547">Nucleotide-binding</keyword>
<evidence type="ECO:0000256" key="5">
    <source>
        <dbReference type="ARBA" id="ARBA00022628"/>
    </source>
</evidence>
<dbReference type="CDD" id="cd02888">
    <property type="entry name" value="RNR_II_dimer"/>
    <property type="match status" value="1"/>
</dbReference>
<comment type="similarity">
    <text evidence="2 13">Belongs to the ribonucleoside diphosphate reductase class-2 family.</text>
</comment>
<dbReference type="GO" id="GO:0031419">
    <property type="term" value="F:cobalamin binding"/>
    <property type="evidence" value="ECO:0007669"/>
    <property type="project" value="UniProtKB-KW"/>
</dbReference>
<dbReference type="GO" id="GO:0071897">
    <property type="term" value="P:DNA biosynthetic process"/>
    <property type="evidence" value="ECO:0007669"/>
    <property type="project" value="UniProtKB-KW"/>
</dbReference>
<keyword evidence="5 13" id="KW-0846">Cobalamin</keyword>
<dbReference type="InterPro" id="IPR000788">
    <property type="entry name" value="RNR_lg_C"/>
</dbReference>
<dbReference type="InParanoid" id="S0F085"/>
<dbReference type="EC" id="1.17.4.1" evidence="3 13"/>
<dbReference type="NCBIfam" id="NF005122">
    <property type="entry name" value="PRK06556.1"/>
    <property type="match status" value="1"/>
</dbReference>
<feature type="domain" description="TSCPD" evidence="17">
    <location>
        <begin position="804"/>
        <end position="905"/>
    </location>
</feature>
<comment type="catalytic activity">
    <reaction evidence="12 13">
        <text>a 2'-deoxyribonucleoside 5'-diphosphate + [thioredoxin]-disulfide + H2O = a ribonucleoside 5'-diphosphate + [thioredoxin]-dithiol</text>
        <dbReference type="Rhea" id="RHEA:23252"/>
        <dbReference type="Rhea" id="RHEA-COMP:10698"/>
        <dbReference type="Rhea" id="RHEA-COMP:10700"/>
        <dbReference type="ChEBI" id="CHEBI:15377"/>
        <dbReference type="ChEBI" id="CHEBI:29950"/>
        <dbReference type="ChEBI" id="CHEBI:50058"/>
        <dbReference type="ChEBI" id="CHEBI:57930"/>
        <dbReference type="ChEBI" id="CHEBI:73316"/>
        <dbReference type="EC" id="1.17.4.1"/>
    </reaction>
</comment>
<feature type="region of interest" description="Disordered" evidence="14">
    <location>
        <begin position="1"/>
        <end position="44"/>
    </location>
</feature>
<dbReference type="HOGENOM" id="CLU_000404_0_1_0"/>
<protein>
    <recommendedName>
        <fullName evidence="4 13">Vitamin B12-dependent ribonucleotide reductase</fullName>
        <ecNumber evidence="3 13">1.17.4.1</ecNumber>
    </recommendedName>
</protein>
<dbReference type="NCBIfam" id="TIGR02504">
    <property type="entry name" value="NrdJ_Z"/>
    <property type="match status" value="1"/>
</dbReference>
<dbReference type="STRING" id="454171.CP488_01190"/>
<dbReference type="Gene3D" id="3.20.70.20">
    <property type="match status" value="1"/>
</dbReference>
<dbReference type="Pfam" id="PF12637">
    <property type="entry name" value="TSCPD"/>
    <property type="match status" value="1"/>
</dbReference>
<dbReference type="eggNOG" id="COG0209">
    <property type="taxonomic scope" value="Bacteria"/>
</dbReference>
<dbReference type="EMBL" id="HF951689">
    <property type="protein sequence ID" value="CCW36683.1"/>
    <property type="molecule type" value="Genomic_DNA"/>
</dbReference>
<feature type="compositionally biased region" description="Polar residues" evidence="14">
    <location>
        <begin position="780"/>
        <end position="792"/>
    </location>
</feature>
<gene>
    <name evidence="18" type="ORF">CCALI_02898</name>
</gene>
<keyword evidence="8 13" id="KW-0560">Oxidoreductase</keyword>
<evidence type="ECO:0000256" key="8">
    <source>
        <dbReference type="ARBA" id="ARBA00023002"/>
    </source>
</evidence>
<dbReference type="GO" id="GO:0000166">
    <property type="term" value="F:nucleotide binding"/>
    <property type="evidence" value="ECO:0007669"/>
    <property type="project" value="UniProtKB-KW"/>
</dbReference>
<dbReference type="Pfam" id="PF08471">
    <property type="entry name" value="Ribonuc_red_2_N"/>
    <property type="match status" value="1"/>
</dbReference>
<organism evidence="18 19">
    <name type="scientific">Chthonomonas calidirosea (strain DSM 23976 / ICMP 18418 / T49)</name>
    <dbReference type="NCBI Taxonomy" id="1303518"/>
    <lineage>
        <taxon>Bacteria</taxon>
        <taxon>Bacillati</taxon>
        <taxon>Armatimonadota</taxon>
        <taxon>Chthonomonadia</taxon>
        <taxon>Chthonomonadales</taxon>
        <taxon>Chthonomonadaceae</taxon>
        <taxon>Chthonomonas</taxon>
    </lineage>
</organism>
<keyword evidence="9" id="KW-1015">Disulfide bond</keyword>
<keyword evidence="10 13" id="KW-0170">Cobalt</keyword>
<accession>S0F085</accession>
<evidence type="ECO:0000256" key="12">
    <source>
        <dbReference type="ARBA" id="ARBA00047754"/>
    </source>
</evidence>
<feature type="compositionally biased region" description="Polar residues" evidence="14">
    <location>
        <begin position="927"/>
        <end position="940"/>
    </location>
</feature>
<dbReference type="SUPFAM" id="SSF51998">
    <property type="entry name" value="PFL-like glycyl radical enzymes"/>
    <property type="match status" value="1"/>
</dbReference>
<evidence type="ECO:0000256" key="13">
    <source>
        <dbReference type="RuleBase" id="RU364064"/>
    </source>
</evidence>
<evidence type="ECO:0000259" key="15">
    <source>
        <dbReference type="Pfam" id="PF02867"/>
    </source>
</evidence>
<name>S0F085_CHTCT</name>
<keyword evidence="6 13" id="KW-0237">DNA synthesis</keyword>
<dbReference type="PATRIC" id="fig|1303518.3.peg.3002"/>
<feature type="compositionally biased region" description="Polar residues" evidence="14">
    <location>
        <begin position="1"/>
        <end position="13"/>
    </location>
</feature>
<proteinExistence type="inferred from homology"/>
<dbReference type="PRINTS" id="PR01183">
    <property type="entry name" value="RIBORDTASEM1"/>
</dbReference>
<dbReference type="InterPro" id="IPR013678">
    <property type="entry name" value="RNR_2_N"/>
</dbReference>
<dbReference type="KEGG" id="ccz:CCALI_02898"/>
<dbReference type="InterPro" id="IPR013344">
    <property type="entry name" value="RNR_NrdJ/NrdZ"/>
</dbReference>
<dbReference type="PANTHER" id="PTHR43371">
    <property type="entry name" value="VITAMIN B12-DEPENDENT RIBONUCLEOTIDE REDUCTASE"/>
    <property type="match status" value="1"/>
</dbReference>
<evidence type="ECO:0000256" key="2">
    <source>
        <dbReference type="ARBA" id="ARBA00007405"/>
    </source>
</evidence>
<feature type="domain" description="Ribonucleotide reductase large subunit C-terminal" evidence="15">
    <location>
        <begin position="214"/>
        <end position="756"/>
    </location>
</feature>
<evidence type="ECO:0000259" key="17">
    <source>
        <dbReference type="Pfam" id="PF12637"/>
    </source>
</evidence>
<evidence type="ECO:0000259" key="16">
    <source>
        <dbReference type="Pfam" id="PF08471"/>
    </source>
</evidence>
<dbReference type="Proteomes" id="UP000014227">
    <property type="component" value="Chromosome I"/>
</dbReference>
<dbReference type="GO" id="GO:0004748">
    <property type="term" value="F:ribonucleoside-diphosphate reductase activity, thioredoxin disulfide as acceptor"/>
    <property type="evidence" value="ECO:0007669"/>
    <property type="project" value="UniProtKB-EC"/>
</dbReference>